<gene>
    <name evidence="2" type="ORF">PPENT_87.1.T0830224</name>
</gene>
<proteinExistence type="predicted"/>
<feature type="compositionally biased region" description="Basic residues" evidence="1">
    <location>
        <begin position="23"/>
        <end position="33"/>
    </location>
</feature>
<comment type="caution">
    <text evidence="2">The sequence shown here is derived from an EMBL/GenBank/DDBJ whole genome shotgun (WGS) entry which is preliminary data.</text>
</comment>
<evidence type="ECO:0000256" key="1">
    <source>
        <dbReference type="SAM" id="MobiDB-lite"/>
    </source>
</evidence>
<keyword evidence="3" id="KW-1185">Reference proteome</keyword>
<sequence length="159" mass="19085">MNQTLFERWVMDQLNQNEDTQKTKVKREKKKPKSKEYQQNIKEMTELEVLFSQMTLSDKKQKQQSIIKVDFEQLSDFSSVQNEEFLKWLLSQLRLLFSQRKVTLAQIKIDSLFNLLFDEKEIEFLEQGICSRLGIENDSFSTQEQKIFLKNIFNNIFEV</sequence>
<dbReference type="AlphaFoldDB" id="A0A8S1W783"/>
<dbReference type="EMBL" id="CAJJDO010000083">
    <property type="protein sequence ID" value="CAD8184747.1"/>
    <property type="molecule type" value="Genomic_DNA"/>
</dbReference>
<protein>
    <submittedName>
        <fullName evidence="2">Uncharacterized protein</fullName>
    </submittedName>
</protein>
<dbReference type="OrthoDB" id="306190at2759"/>
<feature type="region of interest" description="Disordered" evidence="1">
    <location>
        <begin position="17"/>
        <end position="37"/>
    </location>
</feature>
<organism evidence="2 3">
    <name type="scientific">Paramecium pentaurelia</name>
    <dbReference type="NCBI Taxonomy" id="43138"/>
    <lineage>
        <taxon>Eukaryota</taxon>
        <taxon>Sar</taxon>
        <taxon>Alveolata</taxon>
        <taxon>Ciliophora</taxon>
        <taxon>Intramacronucleata</taxon>
        <taxon>Oligohymenophorea</taxon>
        <taxon>Peniculida</taxon>
        <taxon>Parameciidae</taxon>
        <taxon>Paramecium</taxon>
    </lineage>
</organism>
<evidence type="ECO:0000313" key="2">
    <source>
        <dbReference type="EMBL" id="CAD8184747.1"/>
    </source>
</evidence>
<dbReference type="Proteomes" id="UP000689195">
    <property type="component" value="Unassembled WGS sequence"/>
</dbReference>
<evidence type="ECO:0000313" key="3">
    <source>
        <dbReference type="Proteomes" id="UP000689195"/>
    </source>
</evidence>
<name>A0A8S1W783_9CILI</name>
<reference evidence="2" key="1">
    <citation type="submission" date="2021-01" db="EMBL/GenBank/DDBJ databases">
        <authorList>
            <consortium name="Genoscope - CEA"/>
            <person name="William W."/>
        </authorList>
    </citation>
    <scope>NUCLEOTIDE SEQUENCE</scope>
</reference>
<accession>A0A8S1W783</accession>